<keyword evidence="3" id="KW-1185">Reference proteome</keyword>
<name>A0A3P7JFJ8_STRVU</name>
<dbReference type="Proteomes" id="UP000270094">
    <property type="component" value="Unassembled WGS sequence"/>
</dbReference>
<dbReference type="AlphaFoldDB" id="A0A3P7JFJ8"/>
<feature type="compositionally biased region" description="Basic residues" evidence="1">
    <location>
        <begin position="64"/>
        <end position="77"/>
    </location>
</feature>
<evidence type="ECO:0000313" key="3">
    <source>
        <dbReference type="Proteomes" id="UP000270094"/>
    </source>
</evidence>
<dbReference type="EMBL" id="UYYB01105392">
    <property type="protein sequence ID" value="VDM79513.1"/>
    <property type="molecule type" value="Genomic_DNA"/>
</dbReference>
<evidence type="ECO:0000256" key="1">
    <source>
        <dbReference type="SAM" id="MobiDB-lite"/>
    </source>
</evidence>
<feature type="compositionally biased region" description="Basic and acidic residues" evidence="1">
    <location>
        <begin position="78"/>
        <end position="91"/>
    </location>
</feature>
<gene>
    <name evidence="2" type="ORF">SVUK_LOCUS14511</name>
</gene>
<proteinExistence type="predicted"/>
<feature type="region of interest" description="Disordered" evidence="1">
    <location>
        <begin position="64"/>
        <end position="108"/>
    </location>
</feature>
<evidence type="ECO:0000313" key="2">
    <source>
        <dbReference type="EMBL" id="VDM79513.1"/>
    </source>
</evidence>
<reference evidence="2 3" key="1">
    <citation type="submission" date="2018-11" db="EMBL/GenBank/DDBJ databases">
        <authorList>
            <consortium name="Pathogen Informatics"/>
        </authorList>
    </citation>
    <scope>NUCLEOTIDE SEQUENCE [LARGE SCALE GENOMIC DNA]</scope>
</reference>
<organism evidence="2 3">
    <name type="scientific">Strongylus vulgaris</name>
    <name type="common">Blood worm</name>
    <dbReference type="NCBI Taxonomy" id="40348"/>
    <lineage>
        <taxon>Eukaryota</taxon>
        <taxon>Metazoa</taxon>
        <taxon>Ecdysozoa</taxon>
        <taxon>Nematoda</taxon>
        <taxon>Chromadorea</taxon>
        <taxon>Rhabditida</taxon>
        <taxon>Rhabditina</taxon>
        <taxon>Rhabditomorpha</taxon>
        <taxon>Strongyloidea</taxon>
        <taxon>Strongylidae</taxon>
        <taxon>Strongylus</taxon>
    </lineage>
</organism>
<feature type="compositionally biased region" description="Basic residues" evidence="1">
    <location>
        <begin position="92"/>
        <end position="102"/>
    </location>
</feature>
<protein>
    <submittedName>
        <fullName evidence="2">Uncharacterized protein</fullName>
    </submittedName>
</protein>
<accession>A0A3P7JFJ8</accession>
<sequence>MELSQELFVDVNGNIDLITYCLSLKRREGIERNAAVRPVRMPRGPSETKSYGYDSDYRYLTKRMKKNIRDREKRKKNPERSRDDADGEVRHEKRRQKKNRRKLLYDKE</sequence>